<comment type="similarity">
    <text evidence="1">Belongs to the peptidase C48 family.</text>
</comment>
<dbReference type="PROSITE" id="PS50600">
    <property type="entry name" value="ULP_PROTEASE"/>
    <property type="match status" value="1"/>
</dbReference>
<dbReference type="InterPro" id="IPR003653">
    <property type="entry name" value="Peptidase_C48_C"/>
</dbReference>
<feature type="compositionally biased region" description="Basic and acidic residues" evidence="4">
    <location>
        <begin position="427"/>
        <end position="445"/>
    </location>
</feature>
<dbReference type="SUPFAM" id="SSF54001">
    <property type="entry name" value="Cysteine proteinases"/>
    <property type="match status" value="1"/>
</dbReference>
<evidence type="ECO:0000313" key="7">
    <source>
        <dbReference type="Proteomes" id="UP000001593"/>
    </source>
</evidence>
<dbReference type="Gene3D" id="3.90.70.80">
    <property type="match status" value="1"/>
</dbReference>
<evidence type="ECO:0000313" key="6">
    <source>
        <dbReference type="EMBL" id="EDO33844.1"/>
    </source>
</evidence>
<dbReference type="Gene3D" id="3.40.395.10">
    <property type="entry name" value="Adenoviral Proteinase, Chain A"/>
    <property type="match status" value="1"/>
</dbReference>
<feature type="region of interest" description="Disordered" evidence="4">
    <location>
        <begin position="390"/>
        <end position="467"/>
    </location>
</feature>
<keyword evidence="3" id="KW-0378">Hydrolase</keyword>
<keyword evidence="2" id="KW-0645">Protease</keyword>
<feature type="compositionally biased region" description="Polar residues" evidence="4">
    <location>
        <begin position="390"/>
        <end position="408"/>
    </location>
</feature>
<evidence type="ECO:0000259" key="5">
    <source>
        <dbReference type="PROSITE" id="PS50600"/>
    </source>
</evidence>
<evidence type="ECO:0000256" key="2">
    <source>
        <dbReference type="ARBA" id="ARBA00022670"/>
    </source>
</evidence>
<name>A7SR23_NEMVE</name>
<dbReference type="Pfam" id="PF02902">
    <property type="entry name" value="Peptidase_C48"/>
    <property type="match status" value="1"/>
</dbReference>
<evidence type="ECO:0000256" key="4">
    <source>
        <dbReference type="SAM" id="MobiDB-lite"/>
    </source>
</evidence>
<feature type="domain" description="Ubiquitin-like protease family profile" evidence="5">
    <location>
        <begin position="1"/>
        <end position="213"/>
    </location>
</feature>
<dbReference type="InParanoid" id="A7SR23"/>
<organism evidence="6 7">
    <name type="scientific">Nematostella vectensis</name>
    <name type="common">Starlet sea anemone</name>
    <dbReference type="NCBI Taxonomy" id="45351"/>
    <lineage>
        <taxon>Eukaryota</taxon>
        <taxon>Metazoa</taxon>
        <taxon>Cnidaria</taxon>
        <taxon>Anthozoa</taxon>
        <taxon>Hexacorallia</taxon>
        <taxon>Actiniaria</taxon>
        <taxon>Edwardsiidae</taxon>
        <taxon>Nematostella</taxon>
    </lineage>
</organism>
<accession>A7SR23</accession>
<keyword evidence="7" id="KW-1185">Reference proteome</keyword>
<dbReference type="GO" id="GO:0006508">
    <property type="term" value="P:proteolysis"/>
    <property type="evidence" value="ECO:0007669"/>
    <property type="project" value="UniProtKB-KW"/>
</dbReference>
<dbReference type="STRING" id="45351.A7SR23"/>
<sequence length="467" mass="52931">MTRGFKKWIEGTSLVKRISRKNGEKGTKKESALQADHSEHKYFVQIDNPEAPTIRQSMWIKVYDITSLTKQDESKRQKIVKEEINGKQEQQLQMTNETIADDDIVFEDENNNGSVLDNAITELVSDKELSADTVNLYTCFLNMYYATMTLELYDSAGVSEAHKDVFANLKTKFIHKEMESKKNSWSEHVNNRTPRQSNLVDCGVHMCLMIKRLLQAKFTSPPVAMPDESREMRQEMDDDILNHPFLAAPPDNLKIQDLFLKEVPTKDLLDQQVAAAGCVYRKDVPMDGNCFFHAVSDQLIRLKCPGIPHNVLRQNIRGGCTLFKKGPMGVAFLGVGLVARDLLEITDWKEKEKPDSDAVRKKCIAEGNSLSFKRAREIAHTEEATRLQMNAMSDPQNQREVNSIQNNNKARKQRKGKTHRVNRSNKKPGDEKGASAQHHTPDKCGRCGNTPHKKGQKCPAIDSECFA</sequence>
<dbReference type="Proteomes" id="UP000001593">
    <property type="component" value="Unassembled WGS sequence"/>
</dbReference>
<gene>
    <name evidence="6" type="ORF">NEMVEDRAFT_v1g216088</name>
</gene>
<evidence type="ECO:0000256" key="1">
    <source>
        <dbReference type="ARBA" id="ARBA00005234"/>
    </source>
</evidence>
<reference evidence="6 7" key="1">
    <citation type="journal article" date="2007" name="Science">
        <title>Sea anemone genome reveals ancestral eumetazoan gene repertoire and genomic organization.</title>
        <authorList>
            <person name="Putnam N.H."/>
            <person name="Srivastava M."/>
            <person name="Hellsten U."/>
            <person name="Dirks B."/>
            <person name="Chapman J."/>
            <person name="Salamov A."/>
            <person name="Terry A."/>
            <person name="Shapiro H."/>
            <person name="Lindquist E."/>
            <person name="Kapitonov V.V."/>
            <person name="Jurka J."/>
            <person name="Genikhovich G."/>
            <person name="Grigoriev I.V."/>
            <person name="Lucas S.M."/>
            <person name="Steele R.E."/>
            <person name="Finnerty J.R."/>
            <person name="Technau U."/>
            <person name="Martindale M.Q."/>
            <person name="Rokhsar D.S."/>
        </authorList>
    </citation>
    <scope>NUCLEOTIDE SEQUENCE [LARGE SCALE GENOMIC DNA]</scope>
    <source>
        <strain evidence="7">CH2 X CH6</strain>
    </source>
</reference>
<dbReference type="HOGENOM" id="CLU_585689_0_0_1"/>
<dbReference type="AlphaFoldDB" id="A7SR23"/>
<proteinExistence type="inferred from homology"/>
<feature type="compositionally biased region" description="Basic residues" evidence="4">
    <location>
        <begin position="409"/>
        <end position="426"/>
    </location>
</feature>
<protein>
    <recommendedName>
        <fullName evidence="5">Ubiquitin-like protease family profile domain-containing protein</fullName>
    </recommendedName>
</protein>
<dbReference type="EMBL" id="DS469754">
    <property type="protein sequence ID" value="EDO33844.1"/>
    <property type="molecule type" value="Genomic_DNA"/>
</dbReference>
<dbReference type="InterPro" id="IPR038765">
    <property type="entry name" value="Papain-like_cys_pep_sf"/>
</dbReference>
<dbReference type="GO" id="GO:0008234">
    <property type="term" value="F:cysteine-type peptidase activity"/>
    <property type="evidence" value="ECO:0007669"/>
    <property type="project" value="InterPro"/>
</dbReference>
<evidence type="ECO:0000256" key="3">
    <source>
        <dbReference type="ARBA" id="ARBA00022801"/>
    </source>
</evidence>